<dbReference type="InterPro" id="IPR015940">
    <property type="entry name" value="UBA"/>
</dbReference>
<dbReference type="Gene3D" id="1.20.1540.10">
    <property type="entry name" value="Rhomboid-like"/>
    <property type="match status" value="1"/>
</dbReference>
<sequence>MASTILHQSSNGFYKAPVCKGLIGSMFLTCTAINIPMLAHLRQYLLCEVPSVLMTKSAWRILFNRLTFVYSKDIICSALVIYYFRIFERRMGSRKFSSFLLGSCTTATMLEICVILLLKFFDVQSIYSNQLTPGLYGFIFPLYVYYFFDIPRISATYFCGIPFTSKTITYLLGLQIASTSTATALSSICGIAAGLLYRYNFLNVQKWLVVPEVVGKLCDKIFGWLLLSSEPKYRQMGATVELQRQEQADIWEQQYAYNHTPDFRQARGQGFAERLVDDQPDEGLAGFFFRRRGPNLGNSEPSPENVSILVEMGFEQSRAIEALRSSNNDLESATSILLRQ</sequence>
<dbReference type="GO" id="GO:0004252">
    <property type="term" value="F:serine-type endopeptidase activity"/>
    <property type="evidence" value="ECO:0007669"/>
    <property type="project" value="TreeGrafter"/>
</dbReference>
<dbReference type="EMBL" id="LNIX01000001">
    <property type="protein sequence ID" value="OXA62601.1"/>
    <property type="molecule type" value="Genomic_DNA"/>
</dbReference>
<keyword evidence="2 5" id="KW-0812">Transmembrane</keyword>
<evidence type="ECO:0000259" key="6">
    <source>
        <dbReference type="PROSITE" id="PS50030"/>
    </source>
</evidence>
<dbReference type="InterPro" id="IPR009060">
    <property type="entry name" value="UBA-like_sf"/>
</dbReference>
<feature type="transmembrane region" description="Helical" evidence="5">
    <location>
        <begin position="21"/>
        <end position="41"/>
    </location>
</feature>
<dbReference type="SUPFAM" id="SSF144091">
    <property type="entry name" value="Rhomboid-like"/>
    <property type="match status" value="1"/>
</dbReference>
<evidence type="ECO:0000313" key="8">
    <source>
        <dbReference type="Proteomes" id="UP000198287"/>
    </source>
</evidence>
<evidence type="ECO:0000256" key="3">
    <source>
        <dbReference type="ARBA" id="ARBA00022989"/>
    </source>
</evidence>
<dbReference type="Gene3D" id="1.10.8.10">
    <property type="entry name" value="DNA helicase RuvA subunit, C-terminal domain"/>
    <property type="match status" value="1"/>
</dbReference>
<keyword evidence="4 5" id="KW-0472">Membrane</keyword>
<dbReference type="OMA" id="ANLLLHN"/>
<keyword evidence="8" id="KW-1185">Reference proteome</keyword>
<protein>
    <submittedName>
        <fullName evidence="7">Ubiquitin-associated domain-containing protein 2</fullName>
    </submittedName>
</protein>
<dbReference type="SUPFAM" id="SSF46934">
    <property type="entry name" value="UBA-like"/>
    <property type="match status" value="1"/>
</dbReference>
<evidence type="ECO:0000256" key="4">
    <source>
        <dbReference type="ARBA" id="ARBA00023136"/>
    </source>
</evidence>
<dbReference type="AlphaFoldDB" id="A0A226F0D2"/>
<dbReference type="Pfam" id="PF00627">
    <property type="entry name" value="UBA"/>
    <property type="match status" value="1"/>
</dbReference>
<dbReference type="Proteomes" id="UP000198287">
    <property type="component" value="Unassembled WGS sequence"/>
</dbReference>
<dbReference type="PROSITE" id="PS50030">
    <property type="entry name" value="UBA"/>
    <property type="match status" value="1"/>
</dbReference>
<proteinExistence type="predicted"/>
<feature type="transmembrane region" description="Helical" evidence="5">
    <location>
        <begin position="96"/>
        <end position="118"/>
    </location>
</feature>
<comment type="caution">
    <text evidence="7">The sequence shown here is derived from an EMBL/GenBank/DDBJ whole genome shotgun (WGS) entry which is preliminary data.</text>
</comment>
<keyword evidence="3 5" id="KW-1133">Transmembrane helix</keyword>
<evidence type="ECO:0000256" key="2">
    <source>
        <dbReference type="ARBA" id="ARBA00022692"/>
    </source>
</evidence>
<evidence type="ECO:0000256" key="5">
    <source>
        <dbReference type="SAM" id="Phobius"/>
    </source>
</evidence>
<organism evidence="7 8">
    <name type="scientific">Folsomia candida</name>
    <name type="common">Springtail</name>
    <dbReference type="NCBI Taxonomy" id="158441"/>
    <lineage>
        <taxon>Eukaryota</taxon>
        <taxon>Metazoa</taxon>
        <taxon>Ecdysozoa</taxon>
        <taxon>Arthropoda</taxon>
        <taxon>Hexapoda</taxon>
        <taxon>Collembola</taxon>
        <taxon>Entomobryomorpha</taxon>
        <taxon>Isotomoidea</taxon>
        <taxon>Isotomidae</taxon>
        <taxon>Proisotominae</taxon>
        <taxon>Folsomia</taxon>
    </lineage>
</organism>
<evidence type="ECO:0000313" key="7">
    <source>
        <dbReference type="EMBL" id="OXA62601.1"/>
    </source>
</evidence>
<feature type="transmembrane region" description="Helical" evidence="5">
    <location>
        <begin position="169"/>
        <end position="197"/>
    </location>
</feature>
<dbReference type="OrthoDB" id="272778at2759"/>
<gene>
    <name evidence="7" type="ORF">Fcan01_02463</name>
</gene>
<dbReference type="STRING" id="158441.A0A226F0D2"/>
<feature type="transmembrane region" description="Helical" evidence="5">
    <location>
        <begin position="130"/>
        <end position="148"/>
    </location>
</feature>
<dbReference type="InterPro" id="IPR035952">
    <property type="entry name" value="Rhomboid-like_sf"/>
</dbReference>
<feature type="domain" description="UBA" evidence="6">
    <location>
        <begin position="300"/>
        <end position="340"/>
    </location>
</feature>
<dbReference type="PANTHER" id="PTHR43066:SF21">
    <property type="entry name" value="UBIQUITIN-ASSOCIATED DOMAIN-CONTAINING PROTEIN 2"/>
    <property type="match status" value="1"/>
</dbReference>
<dbReference type="SMART" id="SM00165">
    <property type="entry name" value="UBA"/>
    <property type="match status" value="1"/>
</dbReference>
<feature type="transmembrane region" description="Helical" evidence="5">
    <location>
        <begin position="61"/>
        <end position="84"/>
    </location>
</feature>
<accession>A0A226F0D2</accession>
<reference evidence="7 8" key="1">
    <citation type="submission" date="2015-12" db="EMBL/GenBank/DDBJ databases">
        <title>The genome of Folsomia candida.</title>
        <authorList>
            <person name="Faddeeva A."/>
            <person name="Derks M.F."/>
            <person name="Anvar Y."/>
            <person name="Smit S."/>
            <person name="Van Straalen N."/>
            <person name="Roelofs D."/>
        </authorList>
    </citation>
    <scope>NUCLEOTIDE SEQUENCE [LARGE SCALE GENOMIC DNA]</scope>
    <source>
        <strain evidence="7 8">VU population</strain>
        <tissue evidence="7">Whole body</tissue>
    </source>
</reference>
<name>A0A226F0D2_FOLCA</name>
<dbReference type="PANTHER" id="PTHR43066">
    <property type="entry name" value="RHOMBOID-RELATED PROTEIN"/>
    <property type="match status" value="1"/>
</dbReference>
<comment type="subcellular location">
    <subcellularLocation>
        <location evidence="1">Membrane</location>
        <topology evidence="1">Multi-pass membrane protein</topology>
    </subcellularLocation>
</comment>
<dbReference type="GO" id="GO:0016020">
    <property type="term" value="C:membrane"/>
    <property type="evidence" value="ECO:0007669"/>
    <property type="project" value="UniProtKB-SubCell"/>
</dbReference>
<evidence type="ECO:0000256" key="1">
    <source>
        <dbReference type="ARBA" id="ARBA00004141"/>
    </source>
</evidence>